<keyword evidence="10" id="KW-1185">Reference proteome</keyword>
<comment type="similarity">
    <text evidence="2">Belongs to the AzlC family.</text>
</comment>
<accession>A0ABR7NRP0</accession>
<comment type="subcellular location">
    <subcellularLocation>
        <location evidence="1">Cell membrane</location>
        <topology evidence="1">Multi-pass membrane protein</topology>
    </subcellularLocation>
</comment>
<evidence type="ECO:0000256" key="8">
    <source>
        <dbReference type="SAM" id="Phobius"/>
    </source>
</evidence>
<evidence type="ECO:0000256" key="2">
    <source>
        <dbReference type="ARBA" id="ARBA00010735"/>
    </source>
</evidence>
<keyword evidence="5 8" id="KW-0812">Transmembrane</keyword>
<evidence type="ECO:0000256" key="1">
    <source>
        <dbReference type="ARBA" id="ARBA00004651"/>
    </source>
</evidence>
<evidence type="ECO:0000256" key="6">
    <source>
        <dbReference type="ARBA" id="ARBA00022989"/>
    </source>
</evidence>
<proteinExistence type="inferred from homology"/>
<name>A0ABR7NRP0_9FIRM</name>
<dbReference type="PANTHER" id="PTHR34979">
    <property type="entry name" value="INNER MEMBRANE PROTEIN YGAZ"/>
    <property type="match status" value="1"/>
</dbReference>
<dbReference type="EMBL" id="JACRTJ010000013">
    <property type="protein sequence ID" value="MBC8598787.1"/>
    <property type="molecule type" value="Genomic_DNA"/>
</dbReference>
<dbReference type="Pfam" id="PF03591">
    <property type="entry name" value="AzlC"/>
    <property type="match status" value="1"/>
</dbReference>
<feature type="transmembrane region" description="Helical" evidence="8">
    <location>
        <begin position="207"/>
        <end position="228"/>
    </location>
</feature>
<evidence type="ECO:0000313" key="9">
    <source>
        <dbReference type="EMBL" id="MBC8598787.1"/>
    </source>
</evidence>
<evidence type="ECO:0000256" key="7">
    <source>
        <dbReference type="ARBA" id="ARBA00023136"/>
    </source>
</evidence>
<feature type="transmembrane region" description="Helical" evidence="8">
    <location>
        <begin position="128"/>
        <end position="151"/>
    </location>
</feature>
<evidence type="ECO:0000313" key="10">
    <source>
        <dbReference type="Proteomes" id="UP000647491"/>
    </source>
</evidence>
<sequence>MNVRKDLVQGLRDGFPIGLGYAPVAFTFGFIAVSGGLPLWAAALISLTNLTSAGQFAGTNLILQGAGYIEVAMTTFVINIRYMLMSLSLGQRLEKGTGILSRMGFGFGITDETFVMASLKPGILRAPYLFGLILFPILGWNLGTILGGSISAVLPEALQNAMGIALYGMFIALIVPASRDSIHVFLIVVMAVAANCMLKYIPVFSFISPGFRIILSTVAGAGLGAALFPRDEAEYVKKEGETE</sequence>
<evidence type="ECO:0000256" key="5">
    <source>
        <dbReference type="ARBA" id="ARBA00022692"/>
    </source>
</evidence>
<gene>
    <name evidence="9" type="ORF">H8708_05995</name>
</gene>
<keyword evidence="6 8" id="KW-1133">Transmembrane helix</keyword>
<feature type="transmembrane region" description="Helical" evidence="8">
    <location>
        <begin position="21"/>
        <end position="45"/>
    </location>
</feature>
<organism evidence="9 10">
    <name type="scientific">Enterocloster hominis</name>
    <name type="common">ex Liu et al. 2021</name>
    <dbReference type="NCBI Taxonomy" id="2763663"/>
    <lineage>
        <taxon>Bacteria</taxon>
        <taxon>Bacillati</taxon>
        <taxon>Bacillota</taxon>
        <taxon>Clostridia</taxon>
        <taxon>Lachnospirales</taxon>
        <taxon>Lachnospiraceae</taxon>
        <taxon>Enterocloster</taxon>
    </lineage>
</organism>
<comment type="caution">
    <text evidence="9">The sequence shown here is derived from an EMBL/GenBank/DDBJ whole genome shotgun (WGS) entry which is preliminary data.</text>
</comment>
<feature type="transmembrane region" description="Helical" evidence="8">
    <location>
        <begin position="157"/>
        <end position="175"/>
    </location>
</feature>
<dbReference type="InterPro" id="IPR011606">
    <property type="entry name" value="Brnchd-chn_aa_trnsp_permease"/>
</dbReference>
<keyword evidence="3" id="KW-0813">Transport</keyword>
<evidence type="ECO:0000256" key="4">
    <source>
        <dbReference type="ARBA" id="ARBA00022475"/>
    </source>
</evidence>
<feature type="transmembrane region" description="Helical" evidence="8">
    <location>
        <begin position="182"/>
        <end position="201"/>
    </location>
</feature>
<keyword evidence="7 8" id="KW-0472">Membrane</keyword>
<feature type="transmembrane region" description="Helical" evidence="8">
    <location>
        <begin position="65"/>
        <end position="84"/>
    </location>
</feature>
<dbReference type="RefSeq" id="WP_262427278.1">
    <property type="nucleotide sequence ID" value="NZ_JACRTJ010000013.1"/>
</dbReference>
<keyword evidence="4" id="KW-1003">Cell membrane</keyword>
<dbReference type="Proteomes" id="UP000647491">
    <property type="component" value="Unassembled WGS sequence"/>
</dbReference>
<reference evidence="9 10" key="1">
    <citation type="submission" date="2020-08" db="EMBL/GenBank/DDBJ databases">
        <title>Genome public.</title>
        <authorList>
            <person name="Liu C."/>
            <person name="Sun Q."/>
        </authorList>
    </citation>
    <scope>NUCLEOTIDE SEQUENCE [LARGE SCALE GENOMIC DNA]</scope>
    <source>
        <strain evidence="9 10">BX10</strain>
    </source>
</reference>
<dbReference type="PANTHER" id="PTHR34979:SF1">
    <property type="entry name" value="INNER MEMBRANE PROTEIN YGAZ"/>
    <property type="match status" value="1"/>
</dbReference>
<protein>
    <submittedName>
        <fullName evidence="9">AzlC family ABC transporter permease</fullName>
    </submittedName>
</protein>
<evidence type="ECO:0000256" key="3">
    <source>
        <dbReference type="ARBA" id="ARBA00022448"/>
    </source>
</evidence>